<proteinExistence type="predicted"/>
<gene>
    <name evidence="2" type="ORF">K7C98_10155</name>
</gene>
<dbReference type="EMBL" id="JAIRAU010000008">
    <property type="protein sequence ID" value="MBZ5709624.1"/>
    <property type="molecule type" value="Genomic_DNA"/>
</dbReference>
<evidence type="ECO:0000313" key="3">
    <source>
        <dbReference type="Proteomes" id="UP001139031"/>
    </source>
</evidence>
<dbReference type="RefSeq" id="WP_224191400.1">
    <property type="nucleotide sequence ID" value="NZ_JAIRAU010000008.1"/>
</dbReference>
<evidence type="ECO:0000256" key="1">
    <source>
        <dbReference type="SAM" id="Coils"/>
    </source>
</evidence>
<reference evidence="2" key="1">
    <citation type="submission" date="2021-08" db="EMBL/GenBank/DDBJ databases">
        <authorList>
            <person name="Stevens D.C."/>
        </authorList>
    </citation>
    <scope>NUCLEOTIDE SEQUENCE</scope>
    <source>
        <strain evidence="2">DSM 53165</strain>
    </source>
</reference>
<evidence type="ECO:0000313" key="2">
    <source>
        <dbReference type="EMBL" id="MBZ5709624.1"/>
    </source>
</evidence>
<keyword evidence="3" id="KW-1185">Reference proteome</keyword>
<accession>A0ABS7TN18</accession>
<feature type="coiled-coil region" evidence="1">
    <location>
        <begin position="65"/>
        <end position="103"/>
    </location>
</feature>
<dbReference type="Proteomes" id="UP001139031">
    <property type="component" value="Unassembled WGS sequence"/>
</dbReference>
<sequence length="270" mass="30377">MNEFDELKGTIDVSKGVAAANPLTIMKGLATFFGLETNAAHMQKLVAHEYEEFVFDTLMSHTRRLDDLEAKLHRNTWTMEEALREHNEKLAQLQAVFDLWNEKVGSLGAKPSDLAAVLEVGFRVWKESADAKKRKLLGNALRNAFDKDRYEEGLTLRLMDLLAELTYGDIHTLSLAQQNRVTWKEARSTPPDDAPKWPLWPNPGSLLEDHAKRLEARGLVIGRDFSLDYARNPTRKVASMNVRGLRVSTELGDRLLDLVAEQEASLGVPG</sequence>
<organism evidence="2 3">
    <name type="scientific">Nannocystis pusilla</name>
    <dbReference type="NCBI Taxonomy" id="889268"/>
    <lineage>
        <taxon>Bacteria</taxon>
        <taxon>Pseudomonadati</taxon>
        <taxon>Myxococcota</taxon>
        <taxon>Polyangia</taxon>
        <taxon>Nannocystales</taxon>
        <taxon>Nannocystaceae</taxon>
        <taxon>Nannocystis</taxon>
    </lineage>
</organism>
<name>A0ABS7TN18_9BACT</name>
<comment type="caution">
    <text evidence="2">The sequence shown here is derived from an EMBL/GenBank/DDBJ whole genome shotgun (WGS) entry which is preliminary data.</text>
</comment>
<keyword evidence="1" id="KW-0175">Coiled coil</keyword>
<protein>
    <submittedName>
        <fullName evidence="2">Uncharacterized protein</fullName>
    </submittedName>
</protein>